<evidence type="ECO:0000313" key="3">
    <source>
        <dbReference type="Proteomes" id="UP000678679"/>
    </source>
</evidence>
<feature type="transmembrane region" description="Helical" evidence="1">
    <location>
        <begin position="111"/>
        <end position="130"/>
    </location>
</feature>
<feature type="transmembrane region" description="Helical" evidence="1">
    <location>
        <begin position="82"/>
        <end position="105"/>
    </location>
</feature>
<accession>A0AAX1NA46</accession>
<protein>
    <recommendedName>
        <fullName evidence="4">DoxX family protein</fullName>
    </recommendedName>
</protein>
<dbReference type="KEGG" id="fya:KMW28_05040"/>
<keyword evidence="1" id="KW-1133">Transmembrane helix</keyword>
<evidence type="ECO:0000256" key="1">
    <source>
        <dbReference type="SAM" id="Phobius"/>
    </source>
</evidence>
<keyword evidence="1" id="KW-0812">Transmembrane</keyword>
<dbReference type="PANTHER" id="PTHR36974">
    <property type="entry name" value="MEMBRANE PROTEIN-RELATED"/>
    <property type="match status" value="1"/>
</dbReference>
<keyword evidence="3" id="KW-1185">Reference proteome</keyword>
<reference evidence="2 3" key="1">
    <citation type="submission" date="2021-05" db="EMBL/GenBank/DDBJ databases">
        <title>Comparative genomic studies on the polysaccharide-degrading batcterial strains of the Flammeovirga genus.</title>
        <authorList>
            <person name="Zewei F."/>
            <person name="Zheng Z."/>
            <person name="Yu L."/>
            <person name="Ruyue G."/>
            <person name="Yanhong M."/>
            <person name="Yuanyuan C."/>
            <person name="Jingyan G."/>
            <person name="Wenjun H."/>
        </authorList>
    </citation>
    <scope>NUCLEOTIDE SEQUENCE [LARGE SCALE GENOMIC DNA]</scope>
    <source>
        <strain evidence="2 3">NBRC:100898</strain>
    </source>
</reference>
<dbReference type="Proteomes" id="UP000678679">
    <property type="component" value="Chromosome 1"/>
</dbReference>
<evidence type="ECO:0000313" key="2">
    <source>
        <dbReference type="EMBL" id="QWG02947.1"/>
    </source>
</evidence>
<proteinExistence type="predicted"/>
<dbReference type="PANTHER" id="PTHR36974:SF1">
    <property type="entry name" value="DOXX FAMILY MEMBRANE PROTEIN"/>
    <property type="match status" value="1"/>
</dbReference>
<feature type="transmembrane region" description="Helical" evidence="1">
    <location>
        <begin position="52"/>
        <end position="70"/>
    </location>
</feature>
<sequence length="133" mass="15350">MYNSLKIYQKTRLKVAFRWLLILFYLVAGINHFIHPQFYIPLIPPYFPYPDLINLISGAVEILLALGVLFSSTRKRAVQGIILMLIAFIPSHVYFIEIGACVGLQSLCTPIWVAWVRLLLIHPLLIVWAWSVR</sequence>
<dbReference type="EMBL" id="CP076132">
    <property type="protein sequence ID" value="QWG02947.1"/>
    <property type="molecule type" value="Genomic_DNA"/>
</dbReference>
<name>A0AAX1NA46_9BACT</name>
<gene>
    <name evidence="2" type="ORF">KMW28_05040</name>
</gene>
<feature type="transmembrane region" description="Helical" evidence="1">
    <location>
        <begin position="20"/>
        <end position="40"/>
    </location>
</feature>
<keyword evidence="1" id="KW-0472">Membrane</keyword>
<dbReference type="AlphaFoldDB" id="A0AAX1NA46"/>
<evidence type="ECO:0008006" key="4">
    <source>
        <dbReference type="Google" id="ProtNLM"/>
    </source>
</evidence>
<dbReference type="RefSeq" id="WP_205958187.1">
    <property type="nucleotide sequence ID" value="NZ_CP076132.1"/>
</dbReference>
<organism evidence="2 3">
    <name type="scientific">Flammeovirga yaeyamensis</name>
    <dbReference type="NCBI Taxonomy" id="367791"/>
    <lineage>
        <taxon>Bacteria</taxon>
        <taxon>Pseudomonadati</taxon>
        <taxon>Bacteroidota</taxon>
        <taxon>Cytophagia</taxon>
        <taxon>Cytophagales</taxon>
        <taxon>Flammeovirgaceae</taxon>
        <taxon>Flammeovirga</taxon>
    </lineage>
</organism>